<dbReference type="AlphaFoldDB" id="C3X862"/>
<dbReference type="InterPro" id="IPR005546">
    <property type="entry name" value="Autotransporte_beta"/>
</dbReference>
<dbReference type="EMBL" id="GG658170">
    <property type="protein sequence ID" value="EEO29388.1"/>
    <property type="molecule type" value="Genomic_DNA"/>
</dbReference>
<dbReference type="eggNOG" id="COG3468">
    <property type="taxonomic scope" value="Bacteria"/>
</dbReference>
<dbReference type="STRING" id="847.BRW83_1835"/>
<organism evidence="2 3">
    <name type="scientific">Oxalobacter formigenes OXCC13</name>
    <dbReference type="NCBI Taxonomy" id="556269"/>
    <lineage>
        <taxon>Bacteria</taxon>
        <taxon>Pseudomonadati</taxon>
        <taxon>Pseudomonadota</taxon>
        <taxon>Betaproteobacteria</taxon>
        <taxon>Burkholderiales</taxon>
        <taxon>Oxalobacteraceae</taxon>
        <taxon>Oxalobacter</taxon>
    </lineage>
</organism>
<accession>C3X862</accession>
<evidence type="ECO:0000313" key="3">
    <source>
        <dbReference type="Proteomes" id="UP000005089"/>
    </source>
</evidence>
<dbReference type="HOGENOM" id="CLU_2370154_0_0_4"/>
<dbReference type="Proteomes" id="UP000005089">
    <property type="component" value="Unassembled WGS sequence"/>
</dbReference>
<dbReference type="InterPro" id="IPR006315">
    <property type="entry name" value="OM_autotransptr_brl_dom"/>
</dbReference>
<evidence type="ECO:0000313" key="2">
    <source>
        <dbReference type="EMBL" id="EEO29388.1"/>
    </source>
</evidence>
<keyword evidence="3" id="KW-1185">Reference proteome</keyword>
<name>C3X862_OXAFO</name>
<dbReference type="NCBIfam" id="TIGR01414">
    <property type="entry name" value="autotrans_barl"/>
    <property type="match status" value="1"/>
</dbReference>
<feature type="domain" description="Autotransporter" evidence="1">
    <location>
        <begin position="6"/>
        <end position="92"/>
    </location>
</feature>
<reference evidence="2 3" key="1">
    <citation type="submission" date="2009-02" db="EMBL/GenBank/DDBJ databases">
        <title>The Genome Sequence of Oxalobacter formigenes OXCC13.</title>
        <authorList>
            <consortium name="The Broad Institute Genome Sequencing Platform"/>
            <person name="Ward D."/>
            <person name="Young S.K."/>
            <person name="Kodira C.D."/>
            <person name="Zeng Q."/>
            <person name="Koehrsen M."/>
            <person name="Alvarado L."/>
            <person name="Berlin A."/>
            <person name="Borenstein D."/>
            <person name="Chen Z."/>
            <person name="Engels R."/>
            <person name="Freedman E."/>
            <person name="Gellesch M."/>
            <person name="Goldberg J."/>
            <person name="Griggs A."/>
            <person name="Gujja S."/>
            <person name="Heiman D."/>
            <person name="Hepburn T."/>
            <person name="Howarth C."/>
            <person name="Jen D."/>
            <person name="Larson L."/>
            <person name="Lewis B."/>
            <person name="Mehta T."/>
            <person name="Park D."/>
            <person name="Pearson M."/>
            <person name="Roberts A."/>
            <person name="Saif S."/>
            <person name="Shea T."/>
            <person name="Shenoy N."/>
            <person name="Sisk P."/>
            <person name="Stolte C."/>
            <person name="Sykes S."/>
            <person name="Walk T."/>
            <person name="White J."/>
            <person name="Yandava C."/>
            <person name="Allison M.J."/>
            <person name="Lander E."/>
            <person name="Nusbaum C."/>
            <person name="Galagan J."/>
            <person name="Birren B."/>
        </authorList>
    </citation>
    <scope>NUCLEOTIDE SEQUENCE [LARGE SCALE GENOMIC DNA]</scope>
    <source>
        <strain evidence="2 3">OXCC13</strain>
    </source>
</reference>
<dbReference type="SUPFAM" id="SSF103515">
    <property type="entry name" value="Autotransporter"/>
    <property type="match status" value="1"/>
</dbReference>
<sequence>MNNYSTSDMGADASFDSSVWYDGTHGGVGYMIAVRDKGNVDVYGKVLWTQINSDNVTTGAGEKVHFDSADSLRSRLGVRYNHQLDEKVKGFVGVT</sequence>
<dbReference type="RefSeq" id="WP_005879808.1">
    <property type="nucleotide sequence ID" value="NZ_CP019430.1"/>
</dbReference>
<proteinExistence type="predicted"/>
<dbReference type="GeneID" id="77135672"/>
<evidence type="ECO:0000259" key="1">
    <source>
        <dbReference type="Pfam" id="PF03797"/>
    </source>
</evidence>
<dbReference type="GO" id="GO:0019867">
    <property type="term" value="C:outer membrane"/>
    <property type="evidence" value="ECO:0007669"/>
    <property type="project" value="InterPro"/>
</dbReference>
<gene>
    <name evidence="2" type="ORF">OFBG_00416</name>
</gene>
<dbReference type="Pfam" id="PF03797">
    <property type="entry name" value="Autotransporter"/>
    <property type="match status" value="1"/>
</dbReference>
<dbReference type="InterPro" id="IPR036709">
    <property type="entry name" value="Autotransporte_beta_dom_sf"/>
</dbReference>
<dbReference type="Gene3D" id="2.40.128.130">
    <property type="entry name" value="Autotransporter beta-domain"/>
    <property type="match status" value="1"/>
</dbReference>
<protein>
    <recommendedName>
        <fullName evidence="1">Autotransporter domain-containing protein</fullName>
    </recommendedName>
</protein>